<dbReference type="InterPro" id="IPR050479">
    <property type="entry name" value="CYP11_CYP27_families"/>
</dbReference>
<keyword evidence="6" id="KW-0408">Iron</keyword>
<evidence type="ECO:0000256" key="4">
    <source>
        <dbReference type="ARBA" id="ARBA00022723"/>
    </source>
</evidence>
<dbReference type="InterPro" id="IPR002401">
    <property type="entry name" value="Cyt_P450_E_grp-I"/>
</dbReference>
<evidence type="ECO:0000256" key="5">
    <source>
        <dbReference type="ARBA" id="ARBA00023002"/>
    </source>
</evidence>
<dbReference type="PANTHER" id="PTHR24279:SF120">
    <property type="entry name" value="CYTOCHROME P450"/>
    <property type="match status" value="1"/>
</dbReference>
<accession>A0ABN8M7V9</accession>
<dbReference type="PRINTS" id="PR00463">
    <property type="entry name" value="EP450I"/>
</dbReference>
<comment type="caution">
    <text evidence="8">The sequence shown here is derived from an EMBL/GenBank/DDBJ whole genome shotgun (WGS) entry which is preliminary data.</text>
</comment>
<comment type="cofactor">
    <cofactor evidence="1">
        <name>heme</name>
        <dbReference type="ChEBI" id="CHEBI:30413"/>
    </cofactor>
</comment>
<keyword evidence="3" id="KW-0349">Heme</keyword>
<gene>
    <name evidence="8" type="ORF">PEVE_00026881</name>
</gene>
<dbReference type="InterPro" id="IPR017972">
    <property type="entry name" value="Cyt_P450_CS"/>
</dbReference>
<dbReference type="InterPro" id="IPR036396">
    <property type="entry name" value="Cyt_P450_sf"/>
</dbReference>
<dbReference type="CDD" id="cd11054">
    <property type="entry name" value="CYP24A1-like"/>
    <property type="match status" value="2"/>
</dbReference>
<dbReference type="Gene3D" id="1.10.630.10">
    <property type="entry name" value="Cytochrome P450"/>
    <property type="match status" value="2"/>
</dbReference>
<dbReference type="Pfam" id="PF00067">
    <property type="entry name" value="p450"/>
    <property type="match status" value="2"/>
</dbReference>
<keyword evidence="4" id="KW-0479">Metal-binding</keyword>
<dbReference type="PANTHER" id="PTHR24279">
    <property type="entry name" value="CYTOCHROME P450"/>
    <property type="match status" value="1"/>
</dbReference>
<protein>
    <recommendedName>
        <fullName evidence="10">Cytochrome P450</fullName>
    </recommendedName>
</protein>
<dbReference type="InterPro" id="IPR001128">
    <property type="entry name" value="Cyt_P450"/>
</dbReference>
<reference evidence="8 9" key="1">
    <citation type="submission" date="2022-05" db="EMBL/GenBank/DDBJ databases">
        <authorList>
            <consortium name="Genoscope - CEA"/>
            <person name="William W."/>
        </authorList>
    </citation>
    <scope>NUCLEOTIDE SEQUENCE [LARGE SCALE GENOMIC DNA]</scope>
</reference>
<dbReference type="PROSITE" id="PS00086">
    <property type="entry name" value="CYTOCHROME_P450"/>
    <property type="match status" value="2"/>
</dbReference>
<dbReference type="EMBL" id="CALNXI010000366">
    <property type="protein sequence ID" value="CAH3025694.1"/>
    <property type="molecule type" value="Genomic_DNA"/>
</dbReference>
<comment type="similarity">
    <text evidence="2">Belongs to the cytochrome P450 family.</text>
</comment>
<proteinExistence type="inferred from homology"/>
<dbReference type="SUPFAM" id="SSF48264">
    <property type="entry name" value="Cytochrome P450"/>
    <property type="match status" value="2"/>
</dbReference>
<name>A0ABN8M7V9_9CNID</name>
<keyword evidence="9" id="KW-1185">Reference proteome</keyword>
<keyword evidence="5" id="KW-0560">Oxidoreductase</keyword>
<dbReference type="PRINTS" id="PR00385">
    <property type="entry name" value="P450"/>
</dbReference>
<evidence type="ECO:0000256" key="6">
    <source>
        <dbReference type="ARBA" id="ARBA00023004"/>
    </source>
</evidence>
<evidence type="ECO:0000313" key="9">
    <source>
        <dbReference type="Proteomes" id="UP001159427"/>
    </source>
</evidence>
<organism evidence="8 9">
    <name type="scientific">Porites evermanni</name>
    <dbReference type="NCBI Taxonomy" id="104178"/>
    <lineage>
        <taxon>Eukaryota</taxon>
        <taxon>Metazoa</taxon>
        <taxon>Cnidaria</taxon>
        <taxon>Anthozoa</taxon>
        <taxon>Hexacorallia</taxon>
        <taxon>Scleractinia</taxon>
        <taxon>Fungiina</taxon>
        <taxon>Poritidae</taxon>
        <taxon>Porites</taxon>
    </lineage>
</organism>
<sequence>MFSSCNSFRGNVVIPKARHLKCVTSFWRWQKTEARPLENRELSFDDLSTKSAENTEREVRPFNDIPALETGLTSTIRYFRETEGFTKVFKLSNQLFTKHGPIFREDSFFGSPAVHIIDPDDFEKVFRSEGRYPRRPPMEIWIEHRKRRDYFPGVFNAEGEEWYRIRKTIAPKIMRPKIVEENIDNFNAVTKDTVARFVKLNKACGPNDHIPDLEGELIKWSTESISTVAFDTRLGLYDDSPPPEALLFIKEVQNFFSLSHKLLLSAVSRFARQYFDTPLLKRFLKCGDTILDIGQGFVDKKMKELKEMTEKGIDPSDNSQVVSVLTYLLTKEDLTLEEVNGHAIDVVAGGVDTTSVTALWWLYNLARFPHVQEKIYQEIQSVVGTDGEVTPHNLAKLHYLKASLKESLRLTPTAAGLQRILDQDVVLSGYQVPAQTIVLMEFFCTTLSGKYYKDSLEFQPERWLRENKDENHPFSNLPFGFGTRMCLGRRVAELELYILVCKLLQRFRLEYHHEPLESYQKLFAVPDRPVKIKFETPESVRKLYVSPHGTFMTHTKRNFDQIRNTRRAFCSHLIIKLSSSFIFCCDVPLTPLKGSTKIAPTGVPRPFRDIPSPDVGMTSTIKYFKETEGFTKVYKLTNRLFTEHGPILRDDILFGGKPAVHIIDPDDFEKVFRSEGRYPRRPPIDIWIEHRKRRNYFIGVFSADGEEWYRIRKSIAPKIMLPEIIEENIDNFNAVTKDTVARLVQLNKDCGPNDHIPDLEGELSKWSTESIGTVAFDTRLGLYDDPIPPEALQFINEVQNFFTLSHKLIFSAAHRIVGPYIDTPLFKKFLKCGDTILDIGQGFVEKKMMELKEMAEKGTDSSDNSQVVSVLTYLLTKEDMTPEEVNGHVIDVVANGVDQTSITALWWLYNLARFPHVQEKIYQEIQSVVGIDGEVTPHNLAKLHYLKASLKESLRLNPTVGTLERILDQDVALSGYTVPANTIVAMEFYCCALSGKYYKDSLDFQPERWLNKDKDENHAFTNLPFGFGTRMCLGRRVAELELYILVCKLLQRFRLEYHHEPLEMYQKLFAVPDKPVKIKFVDRL</sequence>
<evidence type="ECO:0000256" key="2">
    <source>
        <dbReference type="ARBA" id="ARBA00010617"/>
    </source>
</evidence>
<evidence type="ECO:0000313" key="8">
    <source>
        <dbReference type="EMBL" id="CAH3025694.1"/>
    </source>
</evidence>
<keyword evidence="7" id="KW-0503">Monooxygenase</keyword>
<evidence type="ECO:0000256" key="7">
    <source>
        <dbReference type="ARBA" id="ARBA00023033"/>
    </source>
</evidence>
<dbReference type="Proteomes" id="UP001159427">
    <property type="component" value="Unassembled WGS sequence"/>
</dbReference>
<evidence type="ECO:0000256" key="1">
    <source>
        <dbReference type="ARBA" id="ARBA00001971"/>
    </source>
</evidence>
<evidence type="ECO:0008006" key="10">
    <source>
        <dbReference type="Google" id="ProtNLM"/>
    </source>
</evidence>
<evidence type="ECO:0000256" key="3">
    <source>
        <dbReference type="ARBA" id="ARBA00022617"/>
    </source>
</evidence>